<sequence length="58" mass="6642">MKEETEKRDYLCPQINVWNIEMEEGISAASATVLPTNLSNQVQEDWTDGTDETNNVPW</sequence>
<feature type="region of interest" description="Disordered" evidence="1">
    <location>
        <begin position="38"/>
        <end position="58"/>
    </location>
</feature>
<comment type="caution">
    <text evidence="2">The sequence shown here is derived from an EMBL/GenBank/DDBJ whole genome shotgun (WGS) entry which is preliminary data.</text>
</comment>
<accession>A0A7Z7LW96</accession>
<dbReference type="EMBL" id="UFYD01000001">
    <property type="protein sequence ID" value="STD04866.1"/>
    <property type="molecule type" value="Genomic_DNA"/>
</dbReference>
<proteinExistence type="predicted"/>
<evidence type="ECO:0000313" key="3">
    <source>
        <dbReference type="Proteomes" id="UP000254876"/>
    </source>
</evidence>
<reference evidence="2 3" key="1">
    <citation type="submission" date="2018-06" db="EMBL/GenBank/DDBJ databases">
        <authorList>
            <consortium name="Pathogen Informatics"/>
            <person name="Doyle S."/>
        </authorList>
    </citation>
    <scope>NUCLEOTIDE SEQUENCE [LARGE SCALE GENOMIC DNA]</scope>
    <source>
        <strain evidence="2 3">NCTC10588</strain>
    </source>
</reference>
<name>A0A7Z7LW96_9FLAO</name>
<dbReference type="GeneID" id="58700695"/>
<evidence type="ECO:0000256" key="1">
    <source>
        <dbReference type="SAM" id="MobiDB-lite"/>
    </source>
</evidence>
<dbReference type="RefSeq" id="WP_170924178.1">
    <property type="nucleotide sequence ID" value="NZ_CP016370.1"/>
</dbReference>
<organism evidence="2 3">
    <name type="scientific">Elizabethkingia anophelis</name>
    <dbReference type="NCBI Taxonomy" id="1117645"/>
    <lineage>
        <taxon>Bacteria</taxon>
        <taxon>Pseudomonadati</taxon>
        <taxon>Bacteroidota</taxon>
        <taxon>Flavobacteriia</taxon>
        <taxon>Flavobacteriales</taxon>
        <taxon>Weeksellaceae</taxon>
        <taxon>Elizabethkingia</taxon>
    </lineage>
</organism>
<gene>
    <name evidence="2" type="ORF">NCTC10588_02173</name>
</gene>
<evidence type="ECO:0000313" key="2">
    <source>
        <dbReference type="EMBL" id="STD04866.1"/>
    </source>
</evidence>
<dbReference type="AlphaFoldDB" id="A0A7Z7LW96"/>
<protein>
    <submittedName>
        <fullName evidence="2">Uncharacterized protein</fullName>
    </submittedName>
</protein>
<dbReference type="Proteomes" id="UP000254876">
    <property type="component" value="Unassembled WGS sequence"/>
</dbReference>